<proteinExistence type="predicted"/>
<dbReference type="RefSeq" id="WP_160826897.1">
    <property type="nucleotide sequence ID" value="NZ_JBHSXE010000001.1"/>
</dbReference>
<dbReference type="Proteomes" id="UP001596380">
    <property type="component" value="Unassembled WGS sequence"/>
</dbReference>
<reference evidence="2" key="1">
    <citation type="journal article" date="2019" name="Int. J. Syst. Evol. Microbiol.">
        <title>The Global Catalogue of Microorganisms (GCM) 10K type strain sequencing project: providing services to taxonomists for standard genome sequencing and annotation.</title>
        <authorList>
            <consortium name="The Broad Institute Genomics Platform"/>
            <consortium name="The Broad Institute Genome Sequencing Center for Infectious Disease"/>
            <person name="Wu L."/>
            <person name="Ma J."/>
        </authorList>
    </citation>
    <scope>NUCLEOTIDE SEQUENCE [LARGE SCALE GENOMIC DNA]</scope>
    <source>
        <strain evidence="2">JCM 3369</strain>
    </source>
</reference>
<comment type="caution">
    <text evidence="1">The sequence shown here is derived from an EMBL/GenBank/DDBJ whole genome shotgun (WGS) entry which is preliminary data.</text>
</comment>
<gene>
    <name evidence="1" type="ORF">ACFQKB_17655</name>
</gene>
<evidence type="ECO:0000313" key="1">
    <source>
        <dbReference type="EMBL" id="MFC6881588.1"/>
    </source>
</evidence>
<name>A0ABW2CLL9_9ACTN</name>
<evidence type="ECO:0000313" key="2">
    <source>
        <dbReference type="Proteomes" id="UP001596380"/>
    </source>
</evidence>
<dbReference type="Gene3D" id="3.30.450.40">
    <property type="match status" value="1"/>
</dbReference>
<accession>A0ABW2CLL9</accession>
<dbReference type="EMBL" id="JBHSXS010000009">
    <property type="protein sequence ID" value="MFC6881588.1"/>
    <property type="molecule type" value="Genomic_DNA"/>
</dbReference>
<organism evidence="1 2">
    <name type="scientific">Actinomadura yumaensis</name>
    <dbReference type="NCBI Taxonomy" id="111807"/>
    <lineage>
        <taxon>Bacteria</taxon>
        <taxon>Bacillati</taxon>
        <taxon>Actinomycetota</taxon>
        <taxon>Actinomycetes</taxon>
        <taxon>Streptosporangiales</taxon>
        <taxon>Thermomonosporaceae</taxon>
        <taxon>Actinomadura</taxon>
    </lineage>
</organism>
<keyword evidence="2" id="KW-1185">Reference proteome</keyword>
<sequence length="250" mass="26199">MVSDEQTAAWGLIAESARRRGGRMAAQDVCLACADSIAVTGVGLSLLAGGRLEPTHVVGELARRLLEAQLTSGDGPCVEAVTTGAPVLAADLSSAACGRRWPLFTAVARNSEVRAVFAFPLATGAVRVGVLVLARARPGPLSDVEQGRAFFFADAALALLLDERARDTTVESGADAGVLPVESLALGAQVHQAAGMVSVQLDTDVEEALVRMRAHAFAHDMALSEVARRVVERALRFAPDPLTRRPNGRD</sequence>
<protein>
    <submittedName>
        <fullName evidence="1">GAF and ANTAR domain-containing protein</fullName>
    </submittedName>
</protein>
<dbReference type="InterPro" id="IPR029016">
    <property type="entry name" value="GAF-like_dom_sf"/>
</dbReference>
<dbReference type="SUPFAM" id="SSF55781">
    <property type="entry name" value="GAF domain-like"/>
    <property type="match status" value="1"/>
</dbReference>